<evidence type="ECO:0000256" key="2">
    <source>
        <dbReference type="ARBA" id="ARBA00022527"/>
    </source>
</evidence>
<dbReference type="InterPro" id="IPR008271">
    <property type="entry name" value="Ser/Thr_kinase_AS"/>
</dbReference>
<comment type="caution">
    <text evidence="10">The sequence shown here is derived from an EMBL/GenBank/DDBJ whole genome shotgun (WGS) entry which is preliminary data.</text>
</comment>
<keyword evidence="6 7" id="KW-0067">ATP-binding</keyword>
<feature type="compositionally biased region" description="Pro residues" evidence="8">
    <location>
        <begin position="441"/>
        <end position="458"/>
    </location>
</feature>
<evidence type="ECO:0000256" key="3">
    <source>
        <dbReference type="ARBA" id="ARBA00022679"/>
    </source>
</evidence>
<accession>A0ABX0ZZA9</accession>
<reference evidence="10 11" key="1">
    <citation type="submission" date="2020-03" db="EMBL/GenBank/DDBJ databases">
        <title>WGS of actinomycetes isolated from Thailand.</title>
        <authorList>
            <person name="Thawai C."/>
        </authorList>
    </citation>
    <scope>NUCLEOTIDE SEQUENCE [LARGE SCALE GENOMIC DNA]</scope>
    <source>
        <strain evidence="10 11">PRB2-1</strain>
    </source>
</reference>
<keyword evidence="4 7" id="KW-0547">Nucleotide-binding</keyword>
<evidence type="ECO:0000259" key="9">
    <source>
        <dbReference type="PROSITE" id="PS50011"/>
    </source>
</evidence>
<evidence type="ECO:0000313" key="10">
    <source>
        <dbReference type="EMBL" id="NJP48057.1"/>
    </source>
</evidence>
<feature type="domain" description="Protein kinase" evidence="9">
    <location>
        <begin position="21"/>
        <end position="288"/>
    </location>
</feature>
<dbReference type="SUPFAM" id="SSF56112">
    <property type="entry name" value="Protein kinase-like (PK-like)"/>
    <property type="match status" value="1"/>
</dbReference>
<gene>
    <name evidence="10" type="ORF">HCN08_32335</name>
</gene>
<evidence type="ECO:0000256" key="6">
    <source>
        <dbReference type="ARBA" id="ARBA00022840"/>
    </source>
</evidence>
<keyword evidence="2 10" id="KW-0723">Serine/threonine-protein kinase</keyword>
<dbReference type="SMART" id="SM00220">
    <property type="entry name" value="S_TKc"/>
    <property type="match status" value="1"/>
</dbReference>
<dbReference type="PROSITE" id="PS50011">
    <property type="entry name" value="PROTEIN_KINASE_DOM"/>
    <property type="match status" value="1"/>
</dbReference>
<feature type="binding site" evidence="7">
    <location>
        <position position="51"/>
    </location>
    <ligand>
        <name>ATP</name>
        <dbReference type="ChEBI" id="CHEBI:30616"/>
    </ligand>
</feature>
<feature type="region of interest" description="Disordered" evidence="8">
    <location>
        <begin position="408"/>
        <end position="493"/>
    </location>
</feature>
<dbReference type="Gene3D" id="1.10.510.10">
    <property type="entry name" value="Transferase(Phosphotransferase) domain 1"/>
    <property type="match status" value="1"/>
</dbReference>
<dbReference type="CDD" id="cd14014">
    <property type="entry name" value="STKc_PknB_like"/>
    <property type="match status" value="1"/>
</dbReference>
<proteinExistence type="predicted"/>
<feature type="region of interest" description="Disordered" evidence="8">
    <location>
        <begin position="297"/>
        <end position="381"/>
    </location>
</feature>
<keyword evidence="5 10" id="KW-0418">Kinase</keyword>
<dbReference type="GO" id="GO:0004674">
    <property type="term" value="F:protein serine/threonine kinase activity"/>
    <property type="evidence" value="ECO:0007669"/>
    <property type="project" value="UniProtKB-KW"/>
</dbReference>
<evidence type="ECO:0000256" key="4">
    <source>
        <dbReference type="ARBA" id="ARBA00022741"/>
    </source>
</evidence>
<dbReference type="PANTHER" id="PTHR43289:SF6">
    <property type="entry name" value="SERINE_THREONINE-PROTEIN KINASE NEKL-3"/>
    <property type="match status" value="1"/>
</dbReference>
<dbReference type="PROSITE" id="PS00108">
    <property type="entry name" value="PROTEIN_KINASE_ST"/>
    <property type="match status" value="1"/>
</dbReference>
<evidence type="ECO:0000256" key="5">
    <source>
        <dbReference type="ARBA" id="ARBA00022777"/>
    </source>
</evidence>
<dbReference type="InterPro" id="IPR017441">
    <property type="entry name" value="Protein_kinase_ATP_BS"/>
</dbReference>
<evidence type="ECO:0000313" key="11">
    <source>
        <dbReference type="Proteomes" id="UP000734511"/>
    </source>
</evidence>
<dbReference type="PANTHER" id="PTHR43289">
    <property type="entry name" value="MITOGEN-ACTIVATED PROTEIN KINASE KINASE KINASE 20-RELATED"/>
    <property type="match status" value="1"/>
</dbReference>
<organism evidence="10 11">
    <name type="scientific">Actinacidiphila epipremni</name>
    <dbReference type="NCBI Taxonomy" id="2053013"/>
    <lineage>
        <taxon>Bacteria</taxon>
        <taxon>Bacillati</taxon>
        <taxon>Actinomycetota</taxon>
        <taxon>Actinomycetes</taxon>
        <taxon>Kitasatosporales</taxon>
        <taxon>Streptomycetaceae</taxon>
        <taxon>Actinacidiphila</taxon>
    </lineage>
</organism>
<evidence type="ECO:0000256" key="1">
    <source>
        <dbReference type="ARBA" id="ARBA00012513"/>
    </source>
</evidence>
<dbReference type="InterPro" id="IPR011009">
    <property type="entry name" value="Kinase-like_dom_sf"/>
</dbReference>
<feature type="compositionally biased region" description="Low complexity" evidence="8">
    <location>
        <begin position="415"/>
        <end position="435"/>
    </location>
</feature>
<protein>
    <recommendedName>
        <fullName evidence="1">non-specific serine/threonine protein kinase</fullName>
        <ecNumber evidence="1">2.7.11.1</ecNumber>
    </recommendedName>
</protein>
<feature type="compositionally biased region" description="Gly residues" evidence="8">
    <location>
        <begin position="315"/>
        <end position="324"/>
    </location>
</feature>
<dbReference type="Proteomes" id="UP000734511">
    <property type="component" value="Unassembled WGS sequence"/>
</dbReference>
<dbReference type="Pfam" id="PF00069">
    <property type="entry name" value="Pkinase"/>
    <property type="match status" value="1"/>
</dbReference>
<dbReference type="EC" id="2.7.11.1" evidence="1"/>
<dbReference type="InterPro" id="IPR000719">
    <property type="entry name" value="Prot_kinase_dom"/>
</dbReference>
<dbReference type="EMBL" id="JAATEJ010000039">
    <property type="protein sequence ID" value="NJP48057.1"/>
    <property type="molecule type" value="Genomic_DNA"/>
</dbReference>
<keyword evidence="3" id="KW-0808">Transferase</keyword>
<name>A0ABX0ZZA9_9ACTN</name>
<feature type="compositionally biased region" description="Pro residues" evidence="8">
    <location>
        <begin position="336"/>
        <end position="349"/>
    </location>
</feature>
<sequence length="605" mass="63604">MGGTTGTAGRADEGRLVAGRYRLLERIGRGGMGTVWRAQDELLDRQVAVKKLHPPQPHMGDEELATLFERTRREARAAARISHPNVIVVHDVVDDAGLPSIVMEYVPSVTLGELLKERGALPPAEAARIGRGMIAALIAAHRAGILHRDVKPGNVLLGHGQDGSPAQAGRGRVVLTDFGIAQASGTSTLTRTGELIGSIDFLSPERIRGAAPGPEADMWALGATLYQAVEGSSPFRRPTAIETAYAIAEEPVAPPPNAGALTDVIAGLLAKEPGKRLSAAEAERMLRIPAAEQDTALVDVGGTGPTRVLPPPANGTGGGTGSGPVPGPRTGTFGPYPTPYATPAQPQPQPQHAGYATGSFPPGGAPAQGAPPPHHPPPRRRTGRWIAAAVAVAVVAGAVAVALDRAHRGNTAGGDPTATPTATATTPVTTPVTTDPTDDPTAPPTTEPPATYEPPPVPDGYHLEDQDNRGYSVPVPDGWRKKVEDDGDQVSYVDPTGTVGLKISALDYAGPDPYQHWLDLEPQTAAKVDQYHQERMERTKTPDGQNAALWQFTFEGSSATFRAVDLGFGKEGGREYAVYLSAPKAQWTHYKPVFDNAVAGFREHD</sequence>
<evidence type="ECO:0000256" key="7">
    <source>
        <dbReference type="PROSITE-ProRule" id="PRU10141"/>
    </source>
</evidence>
<dbReference type="Gene3D" id="3.30.200.20">
    <property type="entry name" value="Phosphorylase Kinase, domain 1"/>
    <property type="match status" value="1"/>
</dbReference>
<evidence type="ECO:0000256" key="8">
    <source>
        <dbReference type="SAM" id="MobiDB-lite"/>
    </source>
</evidence>
<dbReference type="PROSITE" id="PS00107">
    <property type="entry name" value="PROTEIN_KINASE_ATP"/>
    <property type="match status" value="1"/>
</dbReference>
<keyword evidence="11" id="KW-1185">Reference proteome</keyword>